<evidence type="ECO:0000313" key="3">
    <source>
        <dbReference type="Proteomes" id="UP000481033"/>
    </source>
</evidence>
<dbReference type="GO" id="GO:0016787">
    <property type="term" value="F:hydrolase activity"/>
    <property type="evidence" value="ECO:0007669"/>
    <property type="project" value="UniProtKB-KW"/>
</dbReference>
<comment type="caution">
    <text evidence="2">The sequence shown here is derived from an EMBL/GenBank/DDBJ whole genome shotgun (WGS) entry which is preliminary data.</text>
</comment>
<name>A0A6M0RSK6_9CYAN</name>
<keyword evidence="3" id="KW-1185">Reference proteome</keyword>
<dbReference type="Gene3D" id="3.60.15.10">
    <property type="entry name" value="Ribonuclease Z/Hydroxyacylglutathione hydrolase-like"/>
    <property type="match status" value="1"/>
</dbReference>
<sequence length="285" mass="31510">MSGTESTLQFQSGLLIKFWGVRGSVPTPGAATAFYGGNTSCIEVLADQQRFIFDGGTGLRVLGETLYQTSVPVEGHLFFTHTQWDRIQGFPFFLPAFEAGNHFHIYGGIAANGASIKQCLTTQMLKPGFSLPLHTMRANLTFHDITPGETLQIGNVQIEPIGLNVDNNALGYRLNYQDKSVVYATDTDYEHLDENLLFLAHHADLLIYDGLYIDMCDQIQIPSSQKPWQAAINLAQAAQVKRLAMVHYGPRQTDAMLKAFAHQLKDVEPQVLLAHEGMVISLAKN</sequence>
<proteinExistence type="predicted"/>
<dbReference type="InterPro" id="IPR036866">
    <property type="entry name" value="RibonucZ/Hydroxyglut_hydro"/>
</dbReference>
<evidence type="ECO:0000313" key="2">
    <source>
        <dbReference type="EMBL" id="NEZ59227.1"/>
    </source>
</evidence>
<keyword evidence="2" id="KW-0378">Hydrolase</keyword>
<dbReference type="CDD" id="cd07715">
    <property type="entry name" value="TaR3-like_MBL-fold"/>
    <property type="match status" value="1"/>
</dbReference>
<dbReference type="EMBL" id="QXHD01000004">
    <property type="protein sequence ID" value="NEZ59227.1"/>
    <property type="molecule type" value="Genomic_DNA"/>
</dbReference>
<dbReference type="Pfam" id="PF12706">
    <property type="entry name" value="Lactamase_B_2"/>
    <property type="match status" value="1"/>
</dbReference>
<dbReference type="PANTHER" id="PTHR42663:SF4">
    <property type="entry name" value="SLL1036 PROTEIN"/>
    <property type="match status" value="1"/>
</dbReference>
<reference evidence="2 3" key="1">
    <citation type="journal article" date="2020" name="Microb. Ecol.">
        <title>Ecogenomics of the Marine Benthic Filamentous Cyanobacterium Adonisia.</title>
        <authorList>
            <person name="Walter J.M."/>
            <person name="Coutinho F.H."/>
            <person name="Leomil L."/>
            <person name="Hargreaves P.I."/>
            <person name="Campeao M.E."/>
            <person name="Vieira V.V."/>
            <person name="Silva B.S."/>
            <person name="Fistarol G.O."/>
            <person name="Salomon P.S."/>
            <person name="Sawabe T."/>
            <person name="Mino S."/>
            <person name="Hosokawa M."/>
            <person name="Miyashita H."/>
            <person name="Maruyama F."/>
            <person name="van Verk M.C."/>
            <person name="Dutilh B.E."/>
            <person name="Thompson C.C."/>
            <person name="Thompson F.L."/>
        </authorList>
    </citation>
    <scope>NUCLEOTIDE SEQUENCE [LARGE SCALE GENOMIC DNA]</scope>
    <source>
        <strain evidence="2 3">CCMR0081</strain>
    </source>
</reference>
<dbReference type="PANTHER" id="PTHR42663">
    <property type="entry name" value="HYDROLASE C777.06C-RELATED-RELATED"/>
    <property type="match status" value="1"/>
</dbReference>
<dbReference type="InterPro" id="IPR001279">
    <property type="entry name" value="Metallo-B-lactamas"/>
</dbReference>
<dbReference type="Proteomes" id="UP000481033">
    <property type="component" value="Unassembled WGS sequence"/>
</dbReference>
<protein>
    <submittedName>
        <fullName evidence="2">MBL fold metallo-hydrolase</fullName>
    </submittedName>
</protein>
<feature type="domain" description="Metallo-beta-lactamase" evidence="1">
    <location>
        <begin position="50"/>
        <end position="248"/>
    </location>
</feature>
<accession>A0A6M0RSK6</accession>
<gene>
    <name evidence="2" type="ORF">DXZ20_27005</name>
</gene>
<organism evidence="2 3">
    <name type="scientific">Adonisia turfae CCMR0081</name>
    <dbReference type="NCBI Taxonomy" id="2292702"/>
    <lineage>
        <taxon>Bacteria</taxon>
        <taxon>Bacillati</taxon>
        <taxon>Cyanobacteriota</taxon>
        <taxon>Adonisia</taxon>
        <taxon>Adonisia turfae</taxon>
    </lineage>
</organism>
<evidence type="ECO:0000259" key="1">
    <source>
        <dbReference type="Pfam" id="PF12706"/>
    </source>
</evidence>
<dbReference type="AlphaFoldDB" id="A0A6M0RSK6"/>
<dbReference type="SUPFAM" id="SSF56281">
    <property type="entry name" value="Metallo-hydrolase/oxidoreductase"/>
    <property type="match status" value="1"/>
</dbReference>